<keyword evidence="2" id="KW-0378">Hydrolase</keyword>
<dbReference type="SUPFAM" id="SSF56300">
    <property type="entry name" value="Metallo-dependent phosphatases"/>
    <property type="match status" value="1"/>
</dbReference>
<gene>
    <name evidence="5" type="ORF">N0F65_008097</name>
</gene>
<dbReference type="Proteomes" id="UP001146120">
    <property type="component" value="Unassembled WGS sequence"/>
</dbReference>
<dbReference type="InterPro" id="IPR004843">
    <property type="entry name" value="Calcineurin-like_PHP"/>
</dbReference>
<protein>
    <recommendedName>
        <fullName evidence="4">Calcineurin-like phosphoesterase domain-containing protein</fullName>
    </recommendedName>
</protein>
<dbReference type="InterPro" id="IPR029052">
    <property type="entry name" value="Metallo-depent_PP-like"/>
</dbReference>
<reference evidence="5" key="2">
    <citation type="journal article" date="2023" name="Microbiol Resour">
        <title>Decontamination and Annotation of the Draft Genome Sequence of the Oomycete Lagenidium giganteum ARSEF 373.</title>
        <authorList>
            <person name="Morgan W.R."/>
            <person name="Tartar A."/>
        </authorList>
    </citation>
    <scope>NUCLEOTIDE SEQUENCE</scope>
    <source>
        <strain evidence="5">ARSEF 373</strain>
    </source>
</reference>
<dbReference type="InterPro" id="IPR051558">
    <property type="entry name" value="Metallophosphoesterase_PAP"/>
</dbReference>
<dbReference type="AlphaFoldDB" id="A0AAV2YWA0"/>
<name>A0AAV2YWA0_9STRA</name>
<comment type="caution">
    <text evidence="5">The sequence shown here is derived from an EMBL/GenBank/DDBJ whole genome shotgun (WGS) entry which is preliminary data.</text>
</comment>
<evidence type="ECO:0000313" key="6">
    <source>
        <dbReference type="Proteomes" id="UP001146120"/>
    </source>
</evidence>
<evidence type="ECO:0000256" key="2">
    <source>
        <dbReference type="ARBA" id="ARBA00022801"/>
    </source>
</evidence>
<dbReference type="GO" id="GO:0016787">
    <property type="term" value="F:hydrolase activity"/>
    <property type="evidence" value="ECO:0007669"/>
    <property type="project" value="UniProtKB-KW"/>
</dbReference>
<dbReference type="Pfam" id="PF00149">
    <property type="entry name" value="Metallophos"/>
    <property type="match status" value="1"/>
</dbReference>
<sequence length="483" mass="53450">MKLALVAWCAAWQLVTNAGADAFLRSEEQTAVGVNLVATEAADMFTVAICKSPSAALFLGVKCPTSNSNNVAPGPAPVLSDTATYAFHALAIGDWGVDVGLGSCCNKYRKTGTNTEAYYKDRQAQPNVAYLLSLSAARLKPKVIIGHGDNFYWNGVGSDDVDYRFQNTFEEMYSQDSLKGVRWINVMGNHDYGGANYICGKWDYQFYRCPNEAELLKQLEERFTRQSQYKSPNNDRWKMPAHYYVETLKDDASGVTVDIFNVDSNAATVHGGEQICCQCYGYMTEDGGNINCNDVHRGHKYCMGGDTALFDKCLAKVKSWQDDSMQQLARDAKSSKATWKVVNSHYSPHFHMEPNMMNDWFKVLSDSGVQVFFAGHTHAESHEFAVFNTHFFTNGAGGGIQSESIGAPPPYATQVQSLWTGADNPYGFFELSFGKEQMRAQFITFDNNWSFKMRLGDTVKGGTAVGHCWLIPKDGTLGRACAS</sequence>
<dbReference type="PANTHER" id="PTHR10161">
    <property type="entry name" value="TARTRATE-RESISTANT ACID PHOSPHATASE TYPE 5"/>
    <property type="match status" value="1"/>
</dbReference>
<keyword evidence="6" id="KW-1185">Reference proteome</keyword>
<dbReference type="EMBL" id="DAKRPA010000087">
    <property type="protein sequence ID" value="DAZ99230.1"/>
    <property type="molecule type" value="Genomic_DNA"/>
</dbReference>
<reference evidence="5" key="1">
    <citation type="submission" date="2022-11" db="EMBL/GenBank/DDBJ databases">
        <authorList>
            <person name="Morgan W.R."/>
            <person name="Tartar A."/>
        </authorList>
    </citation>
    <scope>NUCLEOTIDE SEQUENCE</scope>
    <source>
        <strain evidence="5">ARSEF 373</strain>
    </source>
</reference>
<accession>A0AAV2YWA0</accession>
<evidence type="ECO:0000256" key="1">
    <source>
        <dbReference type="ARBA" id="ARBA00022729"/>
    </source>
</evidence>
<dbReference type="Gene3D" id="3.60.21.10">
    <property type="match status" value="1"/>
</dbReference>
<organism evidence="5 6">
    <name type="scientific">Lagenidium giganteum</name>
    <dbReference type="NCBI Taxonomy" id="4803"/>
    <lineage>
        <taxon>Eukaryota</taxon>
        <taxon>Sar</taxon>
        <taxon>Stramenopiles</taxon>
        <taxon>Oomycota</taxon>
        <taxon>Peronosporomycetes</taxon>
        <taxon>Pythiales</taxon>
        <taxon>Pythiaceae</taxon>
    </lineage>
</organism>
<dbReference type="PANTHER" id="PTHR10161:SF14">
    <property type="entry name" value="TARTRATE-RESISTANT ACID PHOSPHATASE TYPE 5"/>
    <property type="match status" value="1"/>
</dbReference>
<feature type="chain" id="PRO_5043618237" description="Calcineurin-like phosphoesterase domain-containing protein" evidence="3">
    <location>
        <begin position="21"/>
        <end position="483"/>
    </location>
</feature>
<feature type="domain" description="Calcineurin-like phosphoesterase" evidence="4">
    <location>
        <begin position="90"/>
        <end position="379"/>
    </location>
</feature>
<keyword evidence="1 3" id="KW-0732">Signal</keyword>
<evidence type="ECO:0000259" key="4">
    <source>
        <dbReference type="Pfam" id="PF00149"/>
    </source>
</evidence>
<proteinExistence type="predicted"/>
<evidence type="ECO:0000313" key="5">
    <source>
        <dbReference type="EMBL" id="DAZ99230.1"/>
    </source>
</evidence>
<feature type="signal peptide" evidence="3">
    <location>
        <begin position="1"/>
        <end position="20"/>
    </location>
</feature>
<evidence type="ECO:0000256" key="3">
    <source>
        <dbReference type="SAM" id="SignalP"/>
    </source>
</evidence>